<dbReference type="AlphaFoldDB" id="A0A4R5CZY7"/>
<sequence>MRQIFRVFSIVLSLFFVTTVEGQILRKLSKKVQDKIVSKAVPEDSISTKDNEAAMNADIMSMVHGKNKIDVTLIPKSYPFSWEYSLEIQAENEKPMIVDYLLESRSEYFGFKMREAGGVFMVIDSKNKFMITAFSEKEGKMAMAVRMPDYSEITENENKEFSYKVLHDKVIMGYKCKGIQANSEDYEMVFYYTNEAKVSFSDLFRAQQKQTTLNALKNYFKAAYTPLMMTMSMKDLKNKGAVTTMKCVSLVEKRNAFNKSDYVFM</sequence>
<proteinExistence type="predicted"/>
<dbReference type="Proteomes" id="UP000294597">
    <property type="component" value="Unassembled WGS sequence"/>
</dbReference>
<organism evidence="1 2">
    <name type="scientific">Flavobacterium hiemivividum</name>
    <dbReference type="NCBI Taxonomy" id="2541734"/>
    <lineage>
        <taxon>Bacteria</taxon>
        <taxon>Pseudomonadati</taxon>
        <taxon>Bacteroidota</taxon>
        <taxon>Flavobacteriia</taxon>
        <taxon>Flavobacteriales</taxon>
        <taxon>Flavobacteriaceae</taxon>
        <taxon>Flavobacterium</taxon>
    </lineage>
</organism>
<name>A0A4R5CZY7_9FLAO</name>
<accession>A0A4R5CZY7</accession>
<protein>
    <recommendedName>
        <fullName evidence="3">DUF4412 domain-containing protein</fullName>
    </recommendedName>
</protein>
<dbReference type="EMBL" id="SMFO01000001">
    <property type="protein sequence ID" value="TDE06472.1"/>
    <property type="molecule type" value="Genomic_DNA"/>
</dbReference>
<comment type="caution">
    <text evidence="1">The sequence shown here is derived from an EMBL/GenBank/DDBJ whole genome shotgun (WGS) entry which is preliminary data.</text>
</comment>
<evidence type="ECO:0000313" key="2">
    <source>
        <dbReference type="Proteomes" id="UP000294597"/>
    </source>
</evidence>
<evidence type="ECO:0008006" key="3">
    <source>
        <dbReference type="Google" id="ProtNLM"/>
    </source>
</evidence>
<evidence type="ECO:0000313" key="1">
    <source>
        <dbReference type="EMBL" id="TDE06472.1"/>
    </source>
</evidence>
<gene>
    <name evidence="1" type="ORF">E0F98_02325</name>
</gene>
<reference evidence="1 2" key="1">
    <citation type="submission" date="2019-03" db="EMBL/GenBank/DDBJ databases">
        <title>Flavobacterium TSA-D2 sp. nov., isolated from arctic soil.</title>
        <authorList>
            <person name="Chaudhary D.K."/>
        </authorList>
    </citation>
    <scope>NUCLEOTIDE SEQUENCE [LARGE SCALE GENOMIC DNA]</scope>
    <source>
        <strain evidence="1 2">TSA-D2</strain>
    </source>
</reference>
<dbReference type="RefSeq" id="WP_132108800.1">
    <property type="nucleotide sequence ID" value="NZ_SMFO01000001.1"/>
</dbReference>
<keyword evidence="2" id="KW-1185">Reference proteome</keyword>